<dbReference type="InterPro" id="IPR051799">
    <property type="entry name" value="NADH_flavin_oxidoreductase"/>
</dbReference>
<gene>
    <name evidence="4" type="ORF">FD17_GL002429</name>
</gene>
<keyword evidence="1" id="KW-0285">Flavoprotein</keyword>
<dbReference type="AlphaFoldDB" id="A0A0R1KY05"/>
<dbReference type="GO" id="GO:0010181">
    <property type="term" value="F:FMN binding"/>
    <property type="evidence" value="ECO:0007669"/>
    <property type="project" value="InterPro"/>
</dbReference>
<dbReference type="Proteomes" id="UP000051581">
    <property type="component" value="Unassembled WGS sequence"/>
</dbReference>
<keyword evidence="5" id="KW-1185">Reference proteome</keyword>
<dbReference type="InterPro" id="IPR001155">
    <property type="entry name" value="OxRdtase_FMN_N"/>
</dbReference>
<proteinExistence type="predicted"/>
<dbReference type="OrthoDB" id="9772736at2"/>
<evidence type="ECO:0000313" key="4">
    <source>
        <dbReference type="EMBL" id="KRK88559.1"/>
    </source>
</evidence>
<evidence type="ECO:0000256" key="2">
    <source>
        <dbReference type="ARBA" id="ARBA00023002"/>
    </source>
</evidence>
<dbReference type="EMBL" id="AZEA01000008">
    <property type="protein sequence ID" value="KRK88559.1"/>
    <property type="molecule type" value="Genomic_DNA"/>
</dbReference>
<dbReference type="PATRIC" id="fig|1423808.3.peg.2480"/>
<evidence type="ECO:0000313" key="5">
    <source>
        <dbReference type="Proteomes" id="UP000051581"/>
    </source>
</evidence>
<dbReference type="Pfam" id="PF00724">
    <property type="entry name" value="Oxidored_FMN"/>
    <property type="match status" value="1"/>
</dbReference>
<evidence type="ECO:0000259" key="3">
    <source>
        <dbReference type="Pfam" id="PF00724"/>
    </source>
</evidence>
<evidence type="ECO:0000256" key="1">
    <source>
        <dbReference type="ARBA" id="ARBA00022630"/>
    </source>
</evidence>
<dbReference type="SUPFAM" id="SSF51395">
    <property type="entry name" value="FMN-linked oxidoreductases"/>
    <property type="match status" value="1"/>
</dbReference>
<sequence length="396" mass="43551">MNYLNVAKPLTLPNGQQVKNRFFKSAMSETMAENHQPDERFAKLYGAWAAGGSSVVVTGNVMVDHAALAEPGNVVVEDESSLPELRKWAEAGTANQTQLWMQLNHPGKQSPKYLSAQPAGPSAIPIDGSNAKYFNQPRELSNDEIHEIIAKYVRTAEIAQKAGFNGVQIHGAFGYLVNQFLSRRDNQRDDEFGGSLENRMRFLIDIYQGIRESCGADFSISLKVSVLDISLDGLTEHDLIAVIQKMANLGIDLIEIAGDDYEDSTVGFSGFAHMIHQLVDTPIALSGGFRSISTMEEALGRHDADMIGICTPMVVLPDLPNRVLAGNYQPVRLPLTMGSRRLDQKYTAAYITAYCEQQARRIATGKQPQLYGSGWRALAASVKMHGREGLIPRRAQ</sequence>
<name>A0A0R1KY05_9LACO</name>
<dbReference type="GO" id="GO:0016491">
    <property type="term" value="F:oxidoreductase activity"/>
    <property type="evidence" value="ECO:0007669"/>
    <property type="project" value="UniProtKB-KW"/>
</dbReference>
<keyword evidence="2" id="KW-0560">Oxidoreductase</keyword>
<feature type="domain" description="NADH:flavin oxidoreductase/NADH oxidase N-terminal" evidence="3">
    <location>
        <begin position="8"/>
        <end position="326"/>
    </location>
</feature>
<reference evidence="4 5" key="1">
    <citation type="journal article" date="2015" name="Genome Announc.">
        <title>Expanding the biotechnology potential of lactobacilli through comparative genomics of 213 strains and associated genera.</title>
        <authorList>
            <person name="Sun Z."/>
            <person name="Harris H.M."/>
            <person name="McCann A."/>
            <person name="Guo C."/>
            <person name="Argimon S."/>
            <person name="Zhang W."/>
            <person name="Yang X."/>
            <person name="Jeffery I.B."/>
            <person name="Cooney J.C."/>
            <person name="Kagawa T.F."/>
            <person name="Liu W."/>
            <person name="Song Y."/>
            <person name="Salvetti E."/>
            <person name="Wrobel A."/>
            <person name="Rasinkangas P."/>
            <person name="Parkhill J."/>
            <person name="Rea M.C."/>
            <person name="O'Sullivan O."/>
            <person name="Ritari J."/>
            <person name="Douillard F.P."/>
            <person name="Paul Ross R."/>
            <person name="Yang R."/>
            <person name="Briner A.E."/>
            <person name="Felis G.E."/>
            <person name="de Vos W.M."/>
            <person name="Barrangou R."/>
            <person name="Klaenhammer T.R."/>
            <person name="Caufield P.W."/>
            <person name="Cui Y."/>
            <person name="Zhang H."/>
            <person name="O'Toole P.W."/>
        </authorList>
    </citation>
    <scope>NUCLEOTIDE SEQUENCE [LARGE SCALE GENOMIC DNA]</scope>
    <source>
        <strain evidence="4 5">DSM 19904</strain>
    </source>
</reference>
<dbReference type="PANTHER" id="PTHR43656:SF2">
    <property type="entry name" value="BINDING OXIDOREDUCTASE, PUTATIVE (AFU_ORTHOLOGUE AFUA_2G08260)-RELATED"/>
    <property type="match status" value="1"/>
</dbReference>
<dbReference type="RefSeq" id="WP_057824808.1">
    <property type="nucleotide sequence ID" value="NZ_AZEA01000008.1"/>
</dbReference>
<protein>
    <submittedName>
        <fullName evidence="4">2,4-dienoyl-CoA reductase</fullName>
    </submittedName>
</protein>
<dbReference type="InterPro" id="IPR013785">
    <property type="entry name" value="Aldolase_TIM"/>
</dbReference>
<comment type="caution">
    <text evidence="4">The sequence shown here is derived from an EMBL/GenBank/DDBJ whole genome shotgun (WGS) entry which is preliminary data.</text>
</comment>
<dbReference type="Gene3D" id="3.20.20.70">
    <property type="entry name" value="Aldolase class I"/>
    <property type="match status" value="1"/>
</dbReference>
<dbReference type="PANTHER" id="PTHR43656">
    <property type="entry name" value="BINDING OXIDOREDUCTASE, PUTATIVE (AFU_ORTHOLOGUE AFUA_2G08260)-RELATED"/>
    <property type="match status" value="1"/>
</dbReference>
<organism evidence="4 5">
    <name type="scientific">Lentilactobacillus sunkii DSM 19904</name>
    <dbReference type="NCBI Taxonomy" id="1423808"/>
    <lineage>
        <taxon>Bacteria</taxon>
        <taxon>Bacillati</taxon>
        <taxon>Bacillota</taxon>
        <taxon>Bacilli</taxon>
        <taxon>Lactobacillales</taxon>
        <taxon>Lactobacillaceae</taxon>
        <taxon>Lentilactobacillus</taxon>
    </lineage>
</organism>
<accession>A0A0R1KY05</accession>